<dbReference type="AlphaFoldDB" id="F8Q8M4"/>
<protein>
    <submittedName>
        <fullName evidence="1">Uncharacterized protein</fullName>
    </submittedName>
</protein>
<name>F8Q8M4_SERL3</name>
<keyword evidence="2" id="KW-1185">Reference proteome</keyword>
<gene>
    <name evidence="1" type="ORF">SERLA73DRAFT_142922</name>
</gene>
<sequence length="51" mass="5647">MSTHPKYSGVVVHASPGCGFVNSKIFDLRSTEDNVLIWFLNGRNELGWGLP</sequence>
<reference evidence="2" key="1">
    <citation type="journal article" date="2011" name="Science">
        <title>The plant cell wall-decomposing machinery underlies the functional diversity of forest fungi.</title>
        <authorList>
            <person name="Eastwood D.C."/>
            <person name="Floudas D."/>
            <person name="Binder M."/>
            <person name="Majcherczyk A."/>
            <person name="Schneider P."/>
            <person name="Aerts A."/>
            <person name="Asiegbu F.O."/>
            <person name="Baker S.E."/>
            <person name="Barry K."/>
            <person name="Bendiksby M."/>
            <person name="Blumentritt M."/>
            <person name="Coutinho P.M."/>
            <person name="Cullen D."/>
            <person name="de Vries R.P."/>
            <person name="Gathman A."/>
            <person name="Goodell B."/>
            <person name="Henrissat B."/>
            <person name="Ihrmark K."/>
            <person name="Kauserud H."/>
            <person name="Kohler A."/>
            <person name="LaButti K."/>
            <person name="Lapidus A."/>
            <person name="Lavin J.L."/>
            <person name="Lee Y.-H."/>
            <person name="Lindquist E."/>
            <person name="Lilly W."/>
            <person name="Lucas S."/>
            <person name="Morin E."/>
            <person name="Murat C."/>
            <person name="Oguiza J.A."/>
            <person name="Park J."/>
            <person name="Pisabarro A.G."/>
            <person name="Riley R."/>
            <person name="Rosling A."/>
            <person name="Salamov A."/>
            <person name="Schmidt O."/>
            <person name="Schmutz J."/>
            <person name="Skrede I."/>
            <person name="Stenlid J."/>
            <person name="Wiebenga A."/>
            <person name="Xie X."/>
            <person name="Kuees U."/>
            <person name="Hibbett D.S."/>
            <person name="Hoffmeister D."/>
            <person name="Hoegberg N."/>
            <person name="Martin F."/>
            <person name="Grigoriev I.V."/>
            <person name="Watkinson S.C."/>
        </authorList>
    </citation>
    <scope>NUCLEOTIDE SEQUENCE [LARGE SCALE GENOMIC DNA]</scope>
    <source>
        <strain evidence="2">strain S7.3</strain>
    </source>
</reference>
<organism evidence="2">
    <name type="scientific">Serpula lacrymans var. lacrymans (strain S7.3)</name>
    <name type="common">Dry rot fungus</name>
    <dbReference type="NCBI Taxonomy" id="936435"/>
    <lineage>
        <taxon>Eukaryota</taxon>
        <taxon>Fungi</taxon>
        <taxon>Dikarya</taxon>
        <taxon>Basidiomycota</taxon>
        <taxon>Agaricomycotina</taxon>
        <taxon>Agaricomycetes</taxon>
        <taxon>Agaricomycetidae</taxon>
        <taxon>Boletales</taxon>
        <taxon>Coniophorineae</taxon>
        <taxon>Serpulaceae</taxon>
        <taxon>Serpula</taxon>
    </lineage>
</organism>
<dbReference type="EMBL" id="GL945485">
    <property type="protein sequence ID" value="EGN95912.1"/>
    <property type="molecule type" value="Genomic_DNA"/>
</dbReference>
<accession>F8Q8M4</accession>
<evidence type="ECO:0000313" key="2">
    <source>
        <dbReference type="Proteomes" id="UP000008063"/>
    </source>
</evidence>
<proteinExistence type="predicted"/>
<dbReference type="InParanoid" id="F8Q8M4"/>
<evidence type="ECO:0000313" key="1">
    <source>
        <dbReference type="EMBL" id="EGN95912.1"/>
    </source>
</evidence>
<dbReference type="HOGENOM" id="CLU_3107843_0_0_1"/>
<dbReference type="Proteomes" id="UP000008063">
    <property type="component" value="Unassembled WGS sequence"/>
</dbReference>